<keyword evidence="7" id="KW-0408">Iron</keyword>
<evidence type="ECO:0000256" key="2">
    <source>
        <dbReference type="ARBA" id="ARBA00009810"/>
    </source>
</evidence>
<keyword evidence="11 12" id="KW-0998">Cell outer membrane</keyword>
<dbReference type="InterPro" id="IPR000531">
    <property type="entry name" value="Beta-barrel_TonB"/>
</dbReference>
<evidence type="ECO:0000256" key="4">
    <source>
        <dbReference type="ARBA" id="ARBA00022452"/>
    </source>
</evidence>
<dbReference type="InterPro" id="IPR039426">
    <property type="entry name" value="TonB-dep_rcpt-like"/>
</dbReference>
<feature type="region of interest" description="Disordered" evidence="14">
    <location>
        <begin position="97"/>
        <end position="127"/>
    </location>
</feature>
<keyword evidence="9 12" id="KW-0472">Membrane</keyword>
<evidence type="ECO:0000259" key="15">
    <source>
        <dbReference type="SMART" id="SM00965"/>
    </source>
</evidence>
<evidence type="ECO:0000256" key="1">
    <source>
        <dbReference type="ARBA" id="ARBA00004571"/>
    </source>
</evidence>
<keyword evidence="10 16" id="KW-0675">Receptor</keyword>
<evidence type="ECO:0000256" key="6">
    <source>
        <dbReference type="ARBA" id="ARBA00022692"/>
    </source>
</evidence>
<evidence type="ECO:0000256" key="14">
    <source>
        <dbReference type="SAM" id="MobiDB-lite"/>
    </source>
</evidence>
<dbReference type="SUPFAM" id="SSF56935">
    <property type="entry name" value="Porins"/>
    <property type="match status" value="1"/>
</dbReference>
<comment type="similarity">
    <text evidence="2 12 13">Belongs to the TonB-dependent receptor family.</text>
</comment>
<dbReference type="Pfam" id="PF07715">
    <property type="entry name" value="Plug"/>
    <property type="match status" value="1"/>
</dbReference>
<proteinExistence type="inferred from homology"/>
<dbReference type="InterPro" id="IPR012910">
    <property type="entry name" value="Plug_dom"/>
</dbReference>
<accession>A0ABS8XZJ2</accession>
<keyword evidence="17" id="KW-1185">Reference proteome</keyword>
<evidence type="ECO:0000256" key="7">
    <source>
        <dbReference type="ARBA" id="ARBA00023004"/>
    </source>
</evidence>
<evidence type="ECO:0000256" key="11">
    <source>
        <dbReference type="ARBA" id="ARBA00023237"/>
    </source>
</evidence>
<dbReference type="EMBL" id="JAJTWU010000015">
    <property type="protein sequence ID" value="MCE4558019.1"/>
    <property type="molecule type" value="Genomic_DNA"/>
</dbReference>
<sequence>MRYQIEQPSQEMGAALREIARVTRTSVIFDTRVVAGRTAKAVSGRLSGAEAIAAAVQGSGLESQVTPDGAVIVRPAPVPAAAPFAPTASGPALVRTRAVSPGEGVQASPEDESGTPGRAESSGEGRVEQFTRVEITGSRLRRIEADGPAPVNVYTAKDIEKSGQASLQRFLTNLSEVSASAGEGGFGRALAQGTVQLRGLPLGSTLVLVNGRKVEAVGSSTGSVFNLNLIPLAAIERVEVVPSGSSAVYGGDALAGVVNIILKKSMNGPSLAARLGTGRGLGDGSLSVATGGHNDKGSYLLMGSFSRSTPLNTIDRELFKNNDFRSIGGNDERQPYCSPGNVTSLSGNLPGLNSSFAAVPQLGPTQVPKVADFQATAGTRNLCNLYATGGGSALIHGDQTLALHTLAEYRLAGTWSVFGEVMFAKDRAEAPGRGVTMSNITVPASNLFNPFGVDVKLTAALTDESERQNLVRRSRFTRVLAGVKGEVAADWDAELTMSTSSDHGHSVDRHDNVDPAALATALASTDPATAFNPFTSGKAANDAVLRNILIDTVRFDRGRKDQVAGIVRGSLGQLWAGPVDVVIGAEAARDWYDMNVIGQTDVHGSRSSSAAYGEVRAPLFSAHEEGRPAWSLAALTLAARHDHYSDFGSANTFQGGLELRPTRNLLIRGSAASSFKPPTLLQTNVKDNSFDASQFGLVDPARNGEALSSGTVTRATNKALAPEHGQARGIGAVWEPEGGLGTRLSATYWQLRIRSMIAVLSPQAALNYESTFPSFVTRGPSVNGLPGVVTNIKQAEVNFGRLDTAGTDVDIAYAWRTSVGRVTAAAGATHVNEYKVQLAPGAAVVDRLGRRFSDFWAPRWKGRLSAGIDERSWALGLTSRYLGTYKDQGTSERRLGNYWMHDLAGSLNLKLLWPTMFTGFSASTFGMSITNVTNRLPQYVPGPPNFDVTQADWRGRYGSVRLTLDW</sequence>
<dbReference type="RefSeq" id="WP_233375416.1">
    <property type="nucleotide sequence ID" value="NZ_JAJTWU010000015.1"/>
</dbReference>
<dbReference type="Gene3D" id="3.55.50.30">
    <property type="match status" value="1"/>
</dbReference>
<keyword evidence="6 12" id="KW-0812">Transmembrane</keyword>
<evidence type="ECO:0000256" key="12">
    <source>
        <dbReference type="PROSITE-ProRule" id="PRU01360"/>
    </source>
</evidence>
<comment type="caution">
    <text evidence="16">The sequence shown here is derived from an EMBL/GenBank/DDBJ whole genome shotgun (WGS) entry which is preliminary data.</text>
</comment>
<evidence type="ECO:0000256" key="3">
    <source>
        <dbReference type="ARBA" id="ARBA00022448"/>
    </source>
</evidence>
<reference evidence="16 17" key="1">
    <citation type="submission" date="2021-12" db="EMBL/GenBank/DDBJ databases">
        <title>Genome seq of P8.</title>
        <authorList>
            <person name="Seo T."/>
        </authorList>
    </citation>
    <scope>NUCLEOTIDE SEQUENCE [LARGE SCALE GENOMIC DNA]</scope>
    <source>
        <strain evidence="16 17">P8</strain>
    </source>
</reference>
<evidence type="ECO:0000256" key="5">
    <source>
        <dbReference type="ARBA" id="ARBA00022496"/>
    </source>
</evidence>
<evidence type="ECO:0000256" key="8">
    <source>
        <dbReference type="ARBA" id="ARBA00023077"/>
    </source>
</evidence>
<keyword evidence="5" id="KW-0410">Iron transport</keyword>
<feature type="domain" description="Secretin/TonB short N-terminal" evidence="15">
    <location>
        <begin position="25"/>
        <end position="76"/>
    </location>
</feature>
<dbReference type="PANTHER" id="PTHR47234:SF1">
    <property type="entry name" value="TONB-DEPENDENT RECEPTOR"/>
    <property type="match status" value="1"/>
</dbReference>
<dbReference type="SMART" id="SM00965">
    <property type="entry name" value="STN"/>
    <property type="match status" value="1"/>
</dbReference>
<dbReference type="Proteomes" id="UP001200741">
    <property type="component" value="Unassembled WGS sequence"/>
</dbReference>
<dbReference type="Pfam" id="PF00593">
    <property type="entry name" value="TonB_dep_Rec_b-barrel"/>
    <property type="match status" value="1"/>
</dbReference>
<gene>
    <name evidence="16" type="ORF">LXT13_26890</name>
</gene>
<evidence type="ECO:0000313" key="17">
    <source>
        <dbReference type="Proteomes" id="UP001200741"/>
    </source>
</evidence>
<dbReference type="PROSITE" id="PS52016">
    <property type="entry name" value="TONB_DEPENDENT_REC_3"/>
    <property type="match status" value="1"/>
</dbReference>
<keyword evidence="4 12" id="KW-1134">Transmembrane beta strand</keyword>
<keyword evidence="8 13" id="KW-0798">TonB box</keyword>
<dbReference type="PANTHER" id="PTHR47234">
    <property type="match status" value="1"/>
</dbReference>
<comment type="subcellular location">
    <subcellularLocation>
        <location evidence="1 12">Cell outer membrane</location>
        <topology evidence="1 12">Multi-pass membrane protein</topology>
    </subcellularLocation>
</comment>
<dbReference type="Gene3D" id="2.170.130.10">
    <property type="entry name" value="TonB-dependent receptor, plug domain"/>
    <property type="match status" value="1"/>
</dbReference>
<name>A0ABS8XZJ2_9BURK</name>
<evidence type="ECO:0000313" key="16">
    <source>
        <dbReference type="EMBL" id="MCE4558019.1"/>
    </source>
</evidence>
<organism evidence="16 17">
    <name type="scientific">Pelomonas cellulosilytica</name>
    <dbReference type="NCBI Taxonomy" id="2906762"/>
    <lineage>
        <taxon>Bacteria</taxon>
        <taxon>Pseudomonadati</taxon>
        <taxon>Pseudomonadota</taxon>
        <taxon>Betaproteobacteria</taxon>
        <taxon>Burkholderiales</taxon>
        <taxon>Sphaerotilaceae</taxon>
        <taxon>Roseateles</taxon>
    </lineage>
</organism>
<evidence type="ECO:0000256" key="9">
    <source>
        <dbReference type="ARBA" id="ARBA00023136"/>
    </source>
</evidence>
<dbReference type="InterPro" id="IPR011662">
    <property type="entry name" value="Secretin/TonB_short_N"/>
</dbReference>
<dbReference type="InterPro" id="IPR037066">
    <property type="entry name" value="Plug_dom_sf"/>
</dbReference>
<keyword evidence="3 12" id="KW-0813">Transport</keyword>
<protein>
    <submittedName>
        <fullName evidence="16">TonB-dependent receptor</fullName>
    </submittedName>
</protein>
<evidence type="ECO:0000256" key="13">
    <source>
        <dbReference type="RuleBase" id="RU003357"/>
    </source>
</evidence>
<dbReference type="Gene3D" id="2.40.170.20">
    <property type="entry name" value="TonB-dependent receptor, beta-barrel domain"/>
    <property type="match status" value="1"/>
</dbReference>
<evidence type="ECO:0000256" key="10">
    <source>
        <dbReference type="ARBA" id="ARBA00023170"/>
    </source>
</evidence>
<keyword evidence="5" id="KW-0406">Ion transport</keyword>
<dbReference type="InterPro" id="IPR036942">
    <property type="entry name" value="Beta-barrel_TonB_sf"/>
</dbReference>